<proteinExistence type="predicted"/>
<dbReference type="AlphaFoldDB" id="A0A382K7C4"/>
<sequence length="191" mass="21392">MARTTPTFTPIGKYAAGVILSGLLLFSDINYGTFSPIRGLLKSSIIYSKLAAGNLVERAQVSIALFQNNKNLILINDQLRERILKIEASLFLDRQLRAVDNNLVNLSNHLNDLKGGYTAQIFEIADFDLKNYQCCSFHNLYLKKPEEITVNKHSPVASDKAFIGQTLRVDLDIIKVILFSDINHVLPVKSK</sequence>
<gene>
    <name evidence="1" type="ORF">METZ01_LOCUS271425</name>
</gene>
<evidence type="ECO:0000313" key="1">
    <source>
        <dbReference type="EMBL" id="SVC18571.1"/>
    </source>
</evidence>
<feature type="non-terminal residue" evidence="1">
    <location>
        <position position="191"/>
    </location>
</feature>
<name>A0A382K7C4_9ZZZZ</name>
<accession>A0A382K7C4</accession>
<organism evidence="1">
    <name type="scientific">marine metagenome</name>
    <dbReference type="NCBI Taxonomy" id="408172"/>
    <lineage>
        <taxon>unclassified sequences</taxon>
        <taxon>metagenomes</taxon>
        <taxon>ecological metagenomes</taxon>
    </lineage>
</organism>
<protein>
    <recommendedName>
        <fullName evidence="2">Rod shape-determining protein MreC</fullName>
    </recommendedName>
</protein>
<reference evidence="1" key="1">
    <citation type="submission" date="2018-05" db="EMBL/GenBank/DDBJ databases">
        <authorList>
            <person name="Lanie J.A."/>
            <person name="Ng W.-L."/>
            <person name="Kazmierczak K.M."/>
            <person name="Andrzejewski T.M."/>
            <person name="Davidsen T.M."/>
            <person name="Wayne K.J."/>
            <person name="Tettelin H."/>
            <person name="Glass J.I."/>
            <person name="Rusch D."/>
            <person name="Podicherti R."/>
            <person name="Tsui H.-C.T."/>
            <person name="Winkler M.E."/>
        </authorList>
    </citation>
    <scope>NUCLEOTIDE SEQUENCE</scope>
</reference>
<dbReference type="EMBL" id="UINC01077961">
    <property type="protein sequence ID" value="SVC18571.1"/>
    <property type="molecule type" value="Genomic_DNA"/>
</dbReference>
<evidence type="ECO:0008006" key="2">
    <source>
        <dbReference type="Google" id="ProtNLM"/>
    </source>
</evidence>